<dbReference type="RefSeq" id="WP_208889678.1">
    <property type="nucleotide sequence ID" value="NZ_CP019336.1"/>
</dbReference>
<reference evidence="3 4" key="1">
    <citation type="submission" date="2017-02" db="EMBL/GenBank/DDBJ databases">
        <title>Trade-off between light-utilization and light-protection in marine flavobacteria.</title>
        <authorList>
            <person name="Kumagai Y."/>
            <person name="Yoshizawa S."/>
            <person name="Kogure K."/>
            <person name="Iwasaki W."/>
        </authorList>
    </citation>
    <scope>NUCLEOTIDE SEQUENCE [LARGE SCALE GENOMIC DNA]</scope>
    <source>
        <strain evidence="3 4">KCTC 23670</strain>
    </source>
</reference>
<evidence type="ECO:0000313" key="3">
    <source>
        <dbReference type="EMBL" id="AUC23645.1"/>
    </source>
</evidence>
<organism evidence="3 4">
    <name type="scientific">Polaribacter sejongensis</name>
    <dbReference type="NCBI Taxonomy" id="985043"/>
    <lineage>
        <taxon>Bacteria</taxon>
        <taxon>Pseudomonadati</taxon>
        <taxon>Bacteroidota</taxon>
        <taxon>Flavobacteriia</taxon>
        <taxon>Flavobacteriales</taxon>
        <taxon>Flavobacteriaceae</taxon>
    </lineage>
</organism>
<sequence length="563" mass="64428">MEHIIKKIVLFITFIACINLNAQLYKVDRFSSEVSVIENQIKFNNNQFSKIDYINSLADYLPKTGINHTEAVLVSGSKELLATTIIKKNITLNYYQGDKQVSSVIATETEGGIYNHFKAICNRFNGVSLDSVNTILIKEHKLIKTKISSVSGETEYTLSFSINTHRKEHELFSFWNIDQYPTGNYQNYFIWGSSFAQVYSIANYIIEQHTEKNNLKSTLVTKVLPNVFVKNGTYSNGIVHLNLVNRTQEKSVNFVGNIAETEISEHVKVANTFSLSGGYNEVLSIQTGVLFDIGFYLETSSSTQKDDLYLAGGTWGLDYLKEYVMVSNFEVHTFERELKEDVYEVERSVKAVGEVKGNVNLFRHLLPENKTLNVDKYDFLNFNIKNNEPIEIIIMSNGDRDWKNRLRYTIPANLEEKFYSISFLDFVDGRGNKAVIKDIKTIVFSIIGDYTNYKPFNFDINKIAFTVNNDLSTDDFTSEKNNNLINYPNPFTNFTTIQLPFTSNSILIQVYDIMGRVVDVQNISTNSSSIKVKYIAPQLKKGVYKYRLIDDKKNQHFGTFIVN</sequence>
<keyword evidence="1" id="KW-0732">Signal</keyword>
<dbReference type="Pfam" id="PF18962">
    <property type="entry name" value="Por_Secre_tail"/>
    <property type="match status" value="1"/>
</dbReference>
<proteinExistence type="predicted"/>
<name>A0ABN5F9E9_9FLAO</name>
<dbReference type="InterPro" id="IPR026444">
    <property type="entry name" value="Secre_tail"/>
</dbReference>
<dbReference type="NCBIfam" id="TIGR04183">
    <property type="entry name" value="Por_Secre_tail"/>
    <property type="match status" value="1"/>
</dbReference>
<evidence type="ECO:0000259" key="2">
    <source>
        <dbReference type="Pfam" id="PF18962"/>
    </source>
</evidence>
<accession>A0ABN5F9E9</accession>
<evidence type="ECO:0000313" key="4">
    <source>
        <dbReference type="Proteomes" id="UP000232721"/>
    </source>
</evidence>
<protein>
    <recommendedName>
        <fullName evidence="2">Secretion system C-terminal sorting domain-containing protein</fullName>
    </recommendedName>
</protein>
<dbReference type="Proteomes" id="UP000232721">
    <property type="component" value="Chromosome"/>
</dbReference>
<gene>
    <name evidence="3" type="ORF">BTO15_16770</name>
</gene>
<dbReference type="EMBL" id="CP019336">
    <property type="protein sequence ID" value="AUC23645.1"/>
    <property type="molecule type" value="Genomic_DNA"/>
</dbReference>
<keyword evidence="4" id="KW-1185">Reference proteome</keyword>
<evidence type="ECO:0000256" key="1">
    <source>
        <dbReference type="ARBA" id="ARBA00022729"/>
    </source>
</evidence>
<feature type="domain" description="Secretion system C-terminal sorting" evidence="2">
    <location>
        <begin position="487"/>
        <end position="556"/>
    </location>
</feature>